<name>A0A3G9J866_9BACL</name>
<reference evidence="1 2" key="1">
    <citation type="submission" date="2018-11" db="EMBL/GenBank/DDBJ databases">
        <title>Complete genome sequence of Paenibacillus baekrokdamisoli strain KCTC 33723.</title>
        <authorList>
            <person name="Kang S.W."/>
            <person name="Lee K.C."/>
            <person name="Kim K.K."/>
            <person name="Kim J.S."/>
            <person name="Kim D.S."/>
            <person name="Ko S.H."/>
            <person name="Yang S.H."/>
            <person name="Lee J.S."/>
        </authorList>
    </citation>
    <scope>NUCLEOTIDE SEQUENCE [LARGE SCALE GENOMIC DNA]</scope>
    <source>
        <strain evidence="1 2">KCTC 33723</strain>
    </source>
</reference>
<sequence length="75" mass="8287">MEFKEGQTTLTINANTPIISTTRGQQGMTTSQLKAVDLKEGDIVTIWLDETNKTTAQYVMLRKMPANAGKEGNKQ</sequence>
<accession>A0A3G9J866</accession>
<proteinExistence type="predicted"/>
<dbReference type="EMBL" id="AP019308">
    <property type="protein sequence ID" value="BBH21981.1"/>
    <property type="molecule type" value="Genomic_DNA"/>
</dbReference>
<evidence type="ECO:0000313" key="2">
    <source>
        <dbReference type="Proteomes" id="UP000275368"/>
    </source>
</evidence>
<keyword evidence="2" id="KW-1185">Reference proteome</keyword>
<evidence type="ECO:0000313" key="1">
    <source>
        <dbReference type="EMBL" id="BBH21981.1"/>
    </source>
</evidence>
<dbReference type="RefSeq" id="WP_125659330.1">
    <property type="nucleotide sequence ID" value="NZ_AP019308.1"/>
</dbReference>
<gene>
    <name evidence="1" type="ORF">Back11_33260</name>
</gene>
<dbReference type="Proteomes" id="UP000275368">
    <property type="component" value="Chromosome"/>
</dbReference>
<protein>
    <submittedName>
        <fullName evidence="1">Uncharacterized protein</fullName>
    </submittedName>
</protein>
<dbReference type="KEGG" id="pbk:Back11_33260"/>
<organism evidence="1 2">
    <name type="scientific">Paenibacillus baekrokdamisoli</name>
    <dbReference type="NCBI Taxonomy" id="1712516"/>
    <lineage>
        <taxon>Bacteria</taxon>
        <taxon>Bacillati</taxon>
        <taxon>Bacillota</taxon>
        <taxon>Bacilli</taxon>
        <taxon>Bacillales</taxon>
        <taxon>Paenibacillaceae</taxon>
        <taxon>Paenibacillus</taxon>
    </lineage>
</organism>
<dbReference type="AlphaFoldDB" id="A0A3G9J866"/>
<dbReference type="OrthoDB" id="2607865at2"/>